<organism evidence="4 5">
    <name type="scientific">Nocardia elegans</name>
    <dbReference type="NCBI Taxonomy" id="300029"/>
    <lineage>
        <taxon>Bacteria</taxon>
        <taxon>Bacillati</taxon>
        <taxon>Actinomycetota</taxon>
        <taxon>Actinomycetes</taxon>
        <taxon>Mycobacteriales</taxon>
        <taxon>Nocardiaceae</taxon>
        <taxon>Nocardia</taxon>
    </lineage>
</organism>
<dbReference type="Gene3D" id="1.10.357.10">
    <property type="entry name" value="Tetracycline Repressor, domain 2"/>
    <property type="match status" value="1"/>
</dbReference>
<name>A0ABW6TER6_9NOCA</name>
<keyword evidence="5" id="KW-1185">Reference proteome</keyword>
<dbReference type="RefSeq" id="WP_146165279.1">
    <property type="nucleotide sequence ID" value="NZ_JADLPS010000003.1"/>
</dbReference>
<evidence type="ECO:0000259" key="3">
    <source>
        <dbReference type="PROSITE" id="PS50977"/>
    </source>
</evidence>
<dbReference type="Proteomes" id="UP001602089">
    <property type="component" value="Unassembled WGS sequence"/>
</dbReference>
<gene>
    <name evidence="4" type="ORF">ACFYY5_17535</name>
</gene>
<sequence>MAGTYRGVPGHVRREQRRQVLIETGLDCLHEDGLAGISVRSVCGRAQLTPRYFYESFTDLDALLCAVVDTVAEEIVARGVAAVAAGESIEQRVRGAIAAGYGVVAEDRRKATAILICAAGHGPLRDRRHTLLVEFAQIITDTLPLPRSSQPSTHALALFLLGGAFDVIEAVLSERLVLTGEELVDELTVIWMAALRSIQPAGVDESAELRSQGGGVARMSAHP</sequence>
<proteinExistence type="predicted"/>
<evidence type="ECO:0000313" key="4">
    <source>
        <dbReference type="EMBL" id="MFF4024641.1"/>
    </source>
</evidence>
<evidence type="ECO:0000313" key="5">
    <source>
        <dbReference type="Proteomes" id="UP001602089"/>
    </source>
</evidence>
<reference evidence="4 5" key="1">
    <citation type="submission" date="2024-10" db="EMBL/GenBank/DDBJ databases">
        <title>The Natural Products Discovery Center: Release of the First 8490 Sequenced Strains for Exploring Actinobacteria Biosynthetic Diversity.</title>
        <authorList>
            <person name="Kalkreuter E."/>
            <person name="Kautsar S.A."/>
            <person name="Yang D."/>
            <person name="Bader C.D."/>
            <person name="Teijaro C.N."/>
            <person name="Fluegel L."/>
            <person name="Davis C.M."/>
            <person name="Simpson J.R."/>
            <person name="Lauterbach L."/>
            <person name="Steele A.D."/>
            <person name="Gui C."/>
            <person name="Meng S."/>
            <person name="Li G."/>
            <person name="Viehrig K."/>
            <person name="Ye F."/>
            <person name="Su P."/>
            <person name="Kiefer A.F."/>
            <person name="Nichols A."/>
            <person name="Cepeda A.J."/>
            <person name="Yan W."/>
            <person name="Fan B."/>
            <person name="Jiang Y."/>
            <person name="Adhikari A."/>
            <person name="Zheng C.-J."/>
            <person name="Schuster L."/>
            <person name="Cowan T.M."/>
            <person name="Smanski M.J."/>
            <person name="Chevrette M.G."/>
            <person name="De Carvalho L.P.S."/>
            <person name="Shen B."/>
        </authorList>
    </citation>
    <scope>NUCLEOTIDE SEQUENCE [LARGE SCALE GENOMIC DNA]</scope>
    <source>
        <strain evidence="4 5">NPDC001867</strain>
    </source>
</reference>
<dbReference type="InterPro" id="IPR009057">
    <property type="entry name" value="Homeodomain-like_sf"/>
</dbReference>
<evidence type="ECO:0000256" key="1">
    <source>
        <dbReference type="ARBA" id="ARBA00023125"/>
    </source>
</evidence>
<dbReference type="PROSITE" id="PS50977">
    <property type="entry name" value="HTH_TETR_2"/>
    <property type="match status" value="1"/>
</dbReference>
<evidence type="ECO:0000256" key="2">
    <source>
        <dbReference type="PROSITE-ProRule" id="PRU00335"/>
    </source>
</evidence>
<dbReference type="SUPFAM" id="SSF46689">
    <property type="entry name" value="Homeodomain-like"/>
    <property type="match status" value="1"/>
</dbReference>
<protein>
    <submittedName>
        <fullName evidence="4">TetR/AcrR family transcriptional regulator</fullName>
    </submittedName>
</protein>
<dbReference type="InterPro" id="IPR001647">
    <property type="entry name" value="HTH_TetR"/>
</dbReference>
<accession>A0ABW6TER6</accession>
<dbReference type="EMBL" id="JBIATK010000005">
    <property type="protein sequence ID" value="MFF4024641.1"/>
    <property type="molecule type" value="Genomic_DNA"/>
</dbReference>
<feature type="domain" description="HTH tetR-type" evidence="3">
    <location>
        <begin position="15"/>
        <end position="75"/>
    </location>
</feature>
<keyword evidence="1 2" id="KW-0238">DNA-binding</keyword>
<comment type="caution">
    <text evidence="4">The sequence shown here is derived from an EMBL/GenBank/DDBJ whole genome shotgun (WGS) entry which is preliminary data.</text>
</comment>
<feature type="DNA-binding region" description="H-T-H motif" evidence="2">
    <location>
        <begin position="38"/>
        <end position="57"/>
    </location>
</feature>